<name>A0A6S7GNW1_PARCT</name>
<evidence type="ECO:0000313" key="1">
    <source>
        <dbReference type="EMBL" id="CAB3986350.1"/>
    </source>
</evidence>
<keyword evidence="2" id="KW-1185">Reference proteome</keyword>
<dbReference type="Proteomes" id="UP001152795">
    <property type="component" value="Unassembled WGS sequence"/>
</dbReference>
<sequence length="237" mass="26744">MAELNQNNRSSQEGDVLNLSTENCEVDVLNVSFQNISIDDDTPFISVDAAECFVPCTSSTPLKSRKHRLSLNLSEFEPPKKKSNLSSIGCKKRSENLKDILKVKFVESPGKVASHADVLNVLGTDNKNLAKPPKIYGLQQQVISHKEKANALMATIKSLVNDPYVSSLISLYNKEMDCVSKLSDNIDIMYENELKYLLEHEKVLDPSEKSCLVEELKKWKHLLTWVSEVGRMLLRYN</sequence>
<dbReference type="AlphaFoldDB" id="A0A6S7GNW1"/>
<reference evidence="1" key="1">
    <citation type="submission" date="2020-04" db="EMBL/GenBank/DDBJ databases">
        <authorList>
            <person name="Alioto T."/>
            <person name="Alioto T."/>
            <person name="Gomez Garrido J."/>
        </authorList>
    </citation>
    <scope>NUCLEOTIDE SEQUENCE</scope>
    <source>
        <strain evidence="1">A484AB</strain>
    </source>
</reference>
<comment type="caution">
    <text evidence="1">The sequence shown here is derived from an EMBL/GenBank/DDBJ whole genome shotgun (WGS) entry which is preliminary data.</text>
</comment>
<dbReference type="EMBL" id="CACRXK020001004">
    <property type="protein sequence ID" value="CAB3986350.1"/>
    <property type="molecule type" value="Genomic_DNA"/>
</dbReference>
<gene>
    <name evidence="1" type="ORF">PACLA_8A041012</name>
</gene>
<proteinExistence type="predicted"/>
<organism evidence="1 2">
    <name type="scientific">Paramuricea clavata</name>
    <name type="common">Red gorgonian</name>
    <name type="synonym">Violescent sea-whip</name>
    <dbReference type="NCBI Taxonomy" id="317549"/>
    <lineage>
        <taxon>Eukaryota</taxon>
        <taxon>Metazoa</taxon>
        <taxon>Cnidaria</taxon>
        <taxon>Anthozoa</taxon>
        <taxon>Octocorallia</taxon>
        <taxon>Malacalcyonacea</taxon>
        <taxon>Plexauridae</taxon>
        <taxon>Paramuricea</taxon>
    </lineage>
</organism>
<protein>
    <submittedName>
        <fullName evidence="1">Uncharacterized protein</fullName>
    </submittedName>
</protein>
<accession>A0A6S7GNW1</accession>
<evidence type="ECO:0000313" key="2">
    <source>
        <dbReference type="Proteomes" id="UP001152795"/>
    </source>
</evidence>